<feature type="compositionally biased region" description="Basic and acidic residues" evidence="5">
    <location>
        <begin position="527"/>
        <end position="537"/>
    </location>
</feature>
<dbReference type="SUPFAM" id="SSF57850">
    <property type="entry name" value="RING/U-box"/>
    <property type="match status" value="1"/>
</dbReference>
<feature type="domain" description="RING-type" evidence="6">
    <location>
        <begin position="34"/>
        <end position="75"/>
    </location>
</feature>
<reference evidence="7 8" key="1">
    <citation type="submission" date="2020-06" db="EMBL/GenBank/DDBJ databases">
        <title>The yeast mating-type switching endonuclease HO is a domesticated member of an unorthodox homing genetic element family.</title>
        <authorList>
            <person name="Coughlan A.Y."/>
            <person name="Lombardi L."/>
            <person name="Braun-Galleani S."/>
            <person name="Martos A.R."/>
            <person name="Galeote V."/>
            <person name="Bigey F."/>
            <person name="Dequin S."/>
            <person name="Byrne K.P."/>
            <person name="Wolfe K.H."/>
        </authorList>
    </citation>
    <scope>NUCLEOTIDE SEQUENCE [LARGE SCALE GENOMIC DNA]</scope>
    <source>
        <strain evidence="7 8">CBS2947</strain>
    </source>
</reference>
<sequence>MSTLGATVLSELLFNKNGQGQKQVLCKVIDSLICSICQEHMYVPMMLECGHNYCYNCLLTWFNSNQDELSCPHCRGNVRNMPCLNSALQQLMETVIEVSSAGEGGKSLECKLKKILDAKKLSDDQYRKDSDENRLFKGVFENTAVGVADEEDDGILRCSNCHWELEDDEDDECPHCSMRIRSRPRPTQVSPSEMEDENPSETDEEEYSSYEEDSSFEEQLMSQERYTSGIWLAELGQASYIYAAKIAEILSGIKHADGMVEKYRNADFSPNSPHTRFPLIFLNFSLADGTVVYFPSYILYMSLTNPKLTPKSARGMSILQRIQDVELSKRQDAIEDLLKHWMEFNFEHMVAEVHFWREVREYGAVSIKYETLIREALEANPTQDYTSPSALSPSGTDYHYPFLVERGTSKGERLLFPSFSIFIKADPDLTENERNQALALASRLEQSVITRGDFSGVAVRTSPQDEEYDSVNDFIASDDDLEAEHSEVSIKERPGIEAESEQDSEQDSDYYEHNEGDGYVSGDSLDDAVHTRPKFIDQDSEQEQDNEDEEESTKIRVPRKRIHAKVKLSDDDSA</sequence>
<dbReference type="CDD" id="cd16568">
    <property type="entry name" value="RING-HC_ScPSH1-like"/>
    <property type="match status" value="1"/>
</dbReference>
<protein>
    <recommendedName>
        <fullName evidence="6">RING-type domain-containing protein</fullName>
    </recommendedName>
</protein>
<evidence type="ECO:0000313" key="7">
    <source>
        <dbReference type="EMBL" id="QLQ81834.1"/>
    </source>
</evidence>
<evidence type="ECO:0000256" key="2">
    <source>
        <dbReference type="ARBA" id="ARBA00022771"/>
    </source>
</evidence>
<feature type="compositionally biased region" description="Acidic residues" evidence="5">
    <location>
        <begin position="498"/>
        <end position="509"/>
    </location>
</feature>
<keyword evidence="8" id="KW-1185">Reference proteome</keyword>
<keyword evidence="2 4" id="KW-0863">Zinc-finger</keyword>
<feature type="region of interest" description="Disordered" evidence="5">
    <location>
        <begin position="178"/>
        <end position="218"/>
    </location>
</feature>
<gene>
    <name evidence="7" type="ORF">HG537_0G00880</name>
</gene>
<dbReference type="Pfam" id="PF13445">
    <property type="entry name" value="zf-RING_UBOX"/>
    <property type="match status" value="1"/>
</dbReference>
<dbReference type="Proteomes" id="UP000510647">
    <property type="component" value="Chromosome 7"/>
</dbReference>
<dbReference type="SMART" id="SM00184">
    <property type="entry name" value="RING"/>
    <property type="match status" value="1"/>
</dbReference>
<evidence type="ECO:0000256" key="4">
    <source>
        <dbReference type="PROSITE-ProRule" id="PRU00175"/>
    </source>
</evidence>
<dbReference type="EMBL" id="CP059273">
    <property type="protein sequence ID" value="QLQ81834.1"/>
    <property type="molecule type" value="Genomic_DNA"/>
</dbReference>
<evidence type="ECO:0000259" key="6">
    <source>
        <dbReference type="PROSITE" id="PS50089"/>
    </source>
</evidence>
<name>A0A7H9HVS6_9SACH</name>
<evidence type="ECO:0000256" key="5">
    <source>
        <dbReference type="SAM" id="MobiDB-lite"/>
    </source>
</evidence>
<dbReference type="InterPro" id="IPR001841">
    <property type="entry name" value="Znf_RING"/>
</dbReference>
<dbReference type="PROSITE" id="PS00518">
    <property type="entry name" value="ZF_RING_1"/>
    <property type="match status" value="1"/>
</dbReference>
<feature type="region of interest" description="Disordered" evidence="5">
    <location>
        <begin position="478"/>
        <end position="574"/>
    </location>
</feature>
<feature type="compositionally biased region" description="Acidic residues" evidence="5">
    <location>
        <begin position="538"/>
        <end position="551"/>
    </location>
</feature>
<dbReference type="AlphaFoldDB" id="A0A7H9HVS6"/>
<accession>A0A7H9HVS6</accession>
<proteinExistence type="predicted"/>
<dbReference type="Gene3D" id="3.30.40.10">
    <property type="entry name" value="Zinc/RING finger domain, C3HC4 (zinc finger)"/>
    <property type="match status" value="1"/>
</dbReference>
<organism evidence="7 8">
    <name type="scientific">Torulaspora globosa</name>
    <dbReference type="NCBI Taxonomy" id="48254"/>
    <lineage>
        <taxon>Eukaryota</taxon>
        <taxon>Fungi</taxon>
        <taxon>Dikarya</taxon>
        <taxon>Ascomycota</taxon>
        <taxon>Saccharomycotina</taxon>
        <taxon>Saccharomycetes</taxon>
        <taxon>Saccharomycetales</taxon>
        <taxon>Saccharomycetaceae</taxon>
        <taxon>Torulaspora</taxon>
    </lineage>
</organism>
<dbReference type="PROSITE" id="PS50089">
    <property type="entry name" value="ZF_RING_2"/>
    <property type="match status" value="1"/>
</dbReference>
<feature type="compositionally biased region" description="Basic and acidic residues" evidence="5">
    <location>
        <begin position="483"/>
        <end position="496"/>
    </location>
</feature>
<dbReference type="OrthoDB" id="6105938at2759"/>
<evidence type="ECO:0000256" key="3">
    <source>
        <dbReference type="ARBA" id="ARBA00022833"/>
    </source>
</evidence>
<keyword evidence="3" id="KW-0862">Zinc</keyword>
<dbReference type="GO" id="GO:0008270">
    <property type="term" value="F:zinc ion binding"/>
    <property type="evidence" value="ECO:0007669"/>
    <property type="project" value="UniProtKB-KW"/>
</dbReference>
<dbReference type="InterPro" id="IPR027370">
    <property type="entry name" value="Znf-RING_euk"/>
</dbReference>
<feature type="compositionally biased region" description="Basic residues" evidence="5">
    <location>
        <begin position="556"/>
        <end position="566"/>
    </location>
</feature>
<dbReference type="InterPro" id="IPR017907">
    <property type="entry name" value="Znf_RING_CS"/>
</dbReference>
<keyword evidence="1" id="KW-0479">Metal-binding</keyword>
<evidence type="ECO:0000256" key="1">
    <source>
        <dbReference type="ARBA" id="ARBA00022723"/>
    </source>
</evidence>
<dbReference type="InterPro" id="IPR013083">
    <property type="entry name" value="Znf_RING/FYVE/PHD"/>
</dbReference>
<evidence type="ECO:0000313" key="8">
    <source>
        <dbReference type="Proteomes" id="UP000510647"/>
    </source>
</evidence>
<feature type="compositionally biased region" description="Acidic residues" evidence="5">
    <location>
        <begin position="193"/>
        <end position="216"/>
    </location>
</feature>